<proteinExistence type="predicted"/>
<dbReference type="RefSeq" id="WP_224757593.1">
    <property type="nucleotide sequence ID" value="NZ_CAJFGW010000002.1"/>
</dbReference>
<accession>A0A377Q1R1</accession>
<sequence length="49" mass="5699">MKHKAFAFLSLLTLLYSQGNQVTIQYANSPLANPTQIDYTDFRQRFAFK</sequence>
<name>A0A377Q1R1_9HELI</name>
<gene>
    <name evidence="1" type="ORF">NCTC13156_00634</name>
</gene>
<evidence type="ECO:0000313" key="1">
    <source>
        <dbReference type="EMBL" id="STQ87813.1"/>
    </source>
</evidence>
<dbReference type="AlphaFoldDB" id="A0A377Q1R1"/>
<dbReference type="EMBL" id="UGJF01000001">
    <property type="protein sequence ID" value="STQ87813.1"/>
    <property type="molecule type" value="Genomic_DNA"/>
</dbReference>
<organism evidence="1 2">
    <name type="scientific">Helicobacter pullorum</name>
    <dbReference type="NCBI Taxonomy" id="35818"/>
    <lineage>
        <taxon>Bacteria</taxon>
        <taxon>Pseudomonadati</taxon>
        <taxon>Campylobacterota</taxon>
        <taxon>Epsilonproteobacteria</taxon>
        <taxon>Campylobacterales</taxon>
        <taxon>Helicobacteraceae</taxon>
        <taxon>Helicobacter</taxon>
    </lineage>
</organism>
<dbReference type="Proteomes" id="UP000255269">
    <property type="component" value="Unassembled WGS sequence"/>
</dbReference>
<protein>
    <submittedName>
        <fullName evidence="1">Uncharacterized protein</fullName>
    </submittedName>
</protein>
<reference evidence="1 2" key="1">
    <citation type="submission" date="2018-06" db="EMBL/GenBank/DDBJ databases">
        <authorList>
            <consortium name="Pathogen Informatics"/>
            <person name="Doyle S."/>
        </authorList>
    </citation>
    <scope>NUCLEOTIDE SEQUENCE [LARGE SCALE GENOMIC DNA]</scope>
    <source>
        <strain evidence="1 2">NCTC13156</strain>
    </source>
</reference>
<evidence type="ECO:0000313" key="2">
    <source>
        <dbReference type="Proteomes" id="UP000255269"/>
    </source>
</evidence>